<dbReference type="EMBL" id="FXAF01000008">
    <property type="protein sequence ID" value="SMF59955.1"/>
    <property type="molecule type" value="Genomic_DNA"/>
</dbReference>
<evidence type="ECO:0000259" key="2">
    <source>
        <dbReference type="Pfam" id="PF11495"/>
    </source>
</evidence>
<dbReference type="AlphaFoldDB" id="A0A1X7FWH5"/>
<protein>
    <submittedName>
        <fullName evidence="3">Transcriptional regulator TrmB</fullName>
    </submittedName>
</protein>
<feature type="domain" description="Transcription regulator TrmB C-terminal" evidence="2">
    <location>
        <begin position="115"/>
        <end position="209"/>
    </location>
</feature>
<dbReference type="InterPro" id="IPR036388">
    <property type="entry name" value="WH-like_DNA-bd_sf"/>
</dbReference>
<organism evidence="3 4">
    <name type="scientific">Xaviernesmea oryzae</name>
    <dbReference type="NCBI Taxonomy" id="464029"/>
    <lineage>
        <taxon>Bacteria</taxon>
        <taxon>Pseudomonadati</taxon>
        <taxon>Pseudomonadota</taxon>
        <taxon>Alphaproteobacteria</taxon>
        <taxon>Hyphomicrobiales</taxon>
        <taxon>Rhizobiaceae</taxon>
        <taxon>Rhizobium/Agrobacterium group</taxon>
        <taxon>Xaviernesmea</taxon>
    </lineage>
</organism>
<dbReference type="InterPro" id="IPR002831">
    <property type="entry name" value="Tscrpt_reg_TrmB_N"/>
</dbReference>
<dbReference type="SUPFAM" id="SSF56024">
    <property type="entry name" value="Phospholipase D/nuclease"/>
    <property type="match status" value="1"/>
</dbReference>
<accession>A0A1X7FWH5</accession>
<keyword evidence="4" id="KW-1185">Reference proteome</keyword>
<dbReference type="PANTHER" id="PTHR34293">
    <property type="entry name" value="HTH-TYPE TRANSCRIPTIONAL REGULATOR TRMBL2"/>
    <property type="match status" value="1"/>
</dbReference>
<evidence type="ECO:0000259" key="1">
    <source>
        <dbReference type="Pfam" id="PF01978"/>
    </source>
</evidence>
<dbReference type="RefSeq" id="WP_085423880.1">
    <property type="nucleotide sequence ID" value="NZ_FXAF01000008.1"/>
</dbReference>
<dbReference type="OrthoDB" id="1493540at2"/>
<dbReference type="InterPro" id="IPR036390">
    <property type="entry name" value="WH_DNA-bd_sf"/>
</dbReference>
<dbReference type="Pfam" id="PF01978">
    <property type="entry name" value="TrmB"/>
    <property type="match status" value="1"/>
</dbReference>
<name>A0A1X7FWH5_9HYPH</name>
<dbReference type="Pfam" id="PF11495">
    <property type="entry name" value="Regulator_TrmB"/>
    <property type="match status" value="1"/>
</dbReference>
<dbReference type="CDD" id="cd09124">
    <property type="entry name" value="PLDc_like_TrmB_middle"/>
    <property type="match status" value="1"/>
</dbReference>
<dbReference type="SUPFAM" id="SSF46785">
    <property type="entry name" value="Winged helix' DNA-binding domain"/>
    <property type="match status" value="1"/>
</dbReference>
<dbReference type="InterPro" id="IPR051797">
    <property type="entry name" value="TrmB-like"/>
</dbReference>
<sequence>MTPGKTDLTDIIEKLGQIGFSDQEARIYVALVQIGPATAYELGKQAKLAVPNTYNVMRSLTEKGAATQVSGQPARYIAVQPQQFLETTASRTTRICEELAGKMGSLSPEANDDYVEMLSSPAAIDKRILATIEDAQSQILLKATSPLPDRVHKALQAAAKRGVEILFVYYGDKPKLREGAKVRLWPHEGNGANIGPDFFLLCVDFKRALAREPSGLNGAYSENRSFVYLAGVFLRHELYLAEIMTKFEAEIEDTFGPALYKLRESYGMLAMEEDIRRFVESRLKRRPAQSVD</sequence>
<evidence type="ECO:0000313" key="4">
    <source>
        <dbReference type="Proteomes" id="UP000192903"/>
    </source>
</evidence>
<dbReference type="Gene3D" id="1.10.10.10">
    <property type="entry name" value="Winged helix-like DNA-binding domain superfamily/Winged helix DNA-binding domain"/>
    <property type="match status" value="1"/>
</dbReference>
<evidence type="ECO:0000313" key="3">
    <source>
        <dbReference type="EMBL" id="SMF59955.1"/>
    </source>
</evidence>
<proteinExistence type="predicted"/>
<dbReference type="Gene3D" id="3.30.870.10">
    <property type="entry name" value="Endonuclease Chain A"/>
    <property type="match status" value="1"/>
</dbReference>
<dbReference type="PANTHER" id="PTHR34293:SF1">
    <property type="entry name" value="HTH-TYPE TRANSCRIPTIONAL REGULATOR TRMBL2"/>
    <property type="match status" value="1"/>
</dbReference>
<feature type="domain" description="Transcription regulator TrmB N-terminal" evidence="1">
    <location>
        <begin position="17"/>
        <end position="81"/>
    </location>
</feature>
<dbReference type="Proteomes" id="UP000192903">
    <property type="component" value="Unassembled WGS sequence"/>
</dbReference>
<dbReference type="STRING" id="464029.SAMN02982989_0999"/>
<reference evidence="4" key="1">
    <citation type="submission" date="2017-04" db="EMBL/GenBank/DDBJ databases">
        <authorList>
            <person name="Varghese N."/>
            <person name="Submissions S."/>
        </authorList>
    </citation>
    <scope>NUCLEOTIDE SEQUENCE [LARGE SCALE GENOMIC DNA]</scope>
    <source>
        <strain evidence="4">B4P</strain>
    </source>
</reference>
<dbReference type="InterPro" id="IPR021586">
    <property type="entry name" value="Tscrpt_reg_TrmB_C"/>
</dbReference>
<gene>
    <name evidence="3" type="ORF">SAMN02982989_0999</name>
</gene>